<dbReference type="InterPro" id="IPR038765">
    <property type="entry name" value="Papain-like_cys_pep_sf"/>
</dbReference>
<gene>
    <name evidence="6" type="ORF">Vbra_15242</name>
</gene>
<dbReference type="OrthoDB" id="190265at2759"/>
<keyword evidence="4" id="KW-1133">Transmembrane helix</keyword>
<evidence type="ECO:0000256" key="2">
    <source>
        <dbReference type="ARBA" id="ARBA00023145"/>
    </source>
</evidence>
<evidence type="ECO:0000313" key="7">
    <source>
        <dbReference type="Proteomes" id="UP000041254"/>
    </source>
</evidence>
<dbReference type="Pfam" id="PF00112">
    <property type="entry name" value="Peptidase_C1"/>
    <property type="match status" value="1"/>
</dbReference>
<keyword evidence="7" id="KW-1185">Reference proteome</keyword>
<keyword evidence="4" id="KW-0812">Transmembrane</keyword>
<feature type="transmembrane region" description="Helical" evidence="4">
    <location>
        <begin position="33"/>
        <end position="53"/>
    </location>
</feature>
<dbReference type="GO" id="GO:0008234">
    <property type="term" value="F:cysteine-type peptidase activity"/>
    <property type="evidence" value="ECO:0007669"/>
    <property type="project" value="InterPro"/>
</dbReference>
<dbReference type="AlphaFoldDB" id="A0A0G4FFP5"/>
<dbReference type="PANTHER" id="PTHR12411">
    <property type="entry name" value="CYSTEINE PROTEASE FAMILY C1-RELATED"/>
    <property type="match status" value="1"/>
</dbReference>
<evidence type="ECO:0000256" key="4">
    <source>
        <dbReference type="SAM" id="Phobius"/>
    </source>
</evidence>
<evidence type="ECO:0000256" key="1">
    <source>
        <dbReference type="ARBA" id="ARBA00008455"/>
    </source>
</evidence>
<protein>
    <recommendedName>
        <fullName evidence="5">Peptidase C1A papain C-terminal domain-containing protein</fullName>
    </recommendedName>
</protein>
<organism evidence="6 7">
    <name type="scientific">Vitrella brassicaformis (strain CCMP3155)</name>
    <dbReference type="NCBI Taxonomy" id="1169540"/>
    <lineage>
        <taxon>Eukaryota</taxon>
        <taxon>Sar</taxon>
        <taxon>Alveolata</taxon>
        <taxon>Colpodellida</taxon>
        <taxon>Vitrellaceae</taxon>
        <taxon>Vitrella</taxon>
    </lineage>
</organism>
<dbReference type="InterPro" id="IPR013128">
    <property type="entry name" value="Peptidase_C1A"/>
</dbReference>
<dbReference type="VEuPathDB" id="CryptoDB:Vbra_15242"/>
<dbReference type="SUPFAM" id="SSF54001">
    <property type="entry name" value="Cysteine proteinases"/>
    <property type="match status" value="1"/>
</dbReference>
<comment type="similarity">
    <text evidence="1">Belongs to the peptidase C1 family.</text>
</comment>
<proteinExistence type="inferred from homology"/>
<feature type="compositionally biased region" description="Acidic residues" evidence="3">
    <location>
        <begin position="376"/>
        <end position="418"/>
    </location>
</feature>
<evidence type="ECO:0000256" key="3">
    <source>
        <dbReference type="SAM" id="MobiDB-lite"/>
    </source>
</evidence>
<accession>A0A0G4FFP5</accession>
<keyword evidence="2" id="KW-0865">Zymogen</keyword>
<keyword evidence="4" id="KW-0472">Membrane</keyword>
<evidence type="ECO:0000313" key="6">
    <source>
        <dbReference type="EMBL" id="CEM11867.1"/>
    </source>
</evidence>
<dbReference type="Proteomes" id="UP000041254">
    <property type="component" value="Unassembled WGS sequence"/>
</dbReference>
<dbReference type="InterPro" id="IPR000668">
    <property type="entry name" value="Peptidase_C1A_C"/>
</dbReference>
<dbReference type="OMA" id="SAFFENW"/>
<dbReference type="Gene3D" id="3.90.70.10">
    <property type="entry name" value="Cysteine proteinases"/>
    <property type="match status" value="1"/>
</dbReference>
<sequence length="418" mass="46358">MAEAKPAVDKKVLHKALNKRGKTKKDKYGVMSYAIWIGAVIALIVGGVVILIINPEKKPHQMAVNDDLLIAQINSVSTLFKAGASAFFENWSIGDVKKRAGIGLTNRVNPHQCNVNTKMKMPAEFDAREKWPACFKHPVYDAGNCTSTWAIMGASTVSNRFCIQDPNTYSALRLSPQTSLSCDTLNRGCDGGDLDTMWFHYEKEGLVTEKCFPYTADPDVGCEEKCNDEQPLKIVAHCLVHSEDGIKREVLQNGPVVAPVTLNDDLLVYKQGIYKPLATAKRLVTDRRYPVIHAVKIIGWGEKNRQPYWLVENAWGEDWGEGGYAKIAIERDTKDKDDHTKSVVLSYCFAPTPSNKVMEEQSTAGRGGDEAKYEADLDLAADDLLAEDEEEEDEEEADEGAEGDDDEEHAEEDVALDE</sequence>
<dbReference type="InParanoid" id="A0A0G4FFP5"/>
<dbReference type="EMBL" id="CDMY01000427">
    <property type="protein sequence ID" value="CEM11867.1"/>
    <property type="molecule type" value="Genomic_DNA"/>
</dbReference>
<dbReference type="PhylomeDB" id="A0A0G4FFP5"/>
<reference evidence="6 7" key="1">
    <citation type="submission" date="2014-11" db="EMBL/GenBank/DDBJ databases">
        <authorList>
            <person name="Zhu J."/>
            <person name="Qi W."/>
            <person name="Song R."/>
        </authorList>
    </citation>
    <scope>NUCLEOTIDE SEQUENCE [LARGE SCALE GENOMIC DNA]</scope>
</reference>
<name>A0A0G4FFP5_VITBC</name>
<feature type="domain" description="Peptidase C1A papain C-terminal" evidence="5">
    <location>
        <begin position="121"/>
        <end position="352"/>
    </location>
</feature>
<feature type="region of interest" description="Disordered" evidence="3">
    <location>
        <begin position="357"/>
        <end position="418"/>
    </location>
</feature>
<dbReference type="GO" id="GO:0006508">
    <property type="term" value="P:proteolysis"/>
    <property type="evidence" value="ECO:0007669"/>
    <property type="project" value="InterPro"/>
</dbReference>
<dbReference type="SMART" id="SM00645">
    <property type="entry name" value="Pept_C1"/>
    <property type="match status" value="1"/>
</dbReference>
<evidence type="ECO:0000259" key="5">
    <source>
        <dbReference type="SMART" id="SM00645"/>
    </source>
</evidence>